<name>A0AAD4G6S9_BOLED</name>
<sequence>MDIDVDDAEADESSEGEDEEDSEEVKALKCKLNDLHARRRYLRSLLASAQRLPPSSSIPRSKRHPRRSTAPTLNVVPGYSTSSIIESLRWTVVIPMPVIMELDGLCSNTSQLGETAQEAIAYITSHIRSHAMSLKVQMSKGNYLTTLTSWDQCMDDLILKAAIWQDEHWVDWSALLKVGAAVRDTNSLNIRK</sequence>
<feature type="region of interest" description="Disordered" evidence="1">
    <location>
        <begin position="52"/>
        <end position="73"/>
    </location>
</feature>
<dbReference type="EMBL" id="WHUW01000164">
    <property type="protein sequence ID" value="KAF8419985.1"/>
    <property type="molecule type" value="Genomic_DNA"/>
</dbReference>
<accession>A0AAD4G6S9</accession>
<keyword evidence="4" id="KW-1185">Reference proteome</keyword>
<evidence type="ECO:0000256" key="1">
    <source>
        <dbReference type="SAM" id="MobiDB-lite"/>
    </source>
</evidence>
<dbReference type="Proteomes" id="UP001194468">
    <property type="component" value="Unassembled WGS sequence"/>
</dbReference>
<dbReference type="Pfam" id="PF13638">
    <property type="entry name" value="PIN_4"/>
    <property type="match status" value="1"/>
</dbReference>
<feature type="domain" description="PIN" evidence="2">
    <location>
        <begin position="85"/>
        <end position="169"/>
    </location>
</feature>
<feature type="region of interest" description="Disordered" evidence="1">
    <location>
        <begin position="1"/>
        <end position="26"/>
    </location>
</feature>
<gene>
    <name evidence="3" type="ORF">L210DRAFT_3575855</name>
</gene>
<comment type="caution">
    <text evidence="3">The sequence shown here is derived from an EMBL/GenBank/DDBJ whole genome shotgun (WGS) entry which is preliminary data.</text>
</comment>
<evidence type="ECO:0000313" key="3">
    <source>
        <dbReference type="EMBL" id="KAF8419985.1"/>
    </source>
</evidence>
<organism evidence="3 4">
    <name type="scientific">Boletus edulis BED1</name>
    <dbReference type="NCBI Taxonomy" id="1328754"/>
    <lineage>
        <taxon>Eukaryota</taxon>
        <taxon>Fungi</taxon>
        <taxon>Dikarya</taxon>
        <taxon>Basidiomycota</taxon>
        <taxon>Agaricomycotina</taxon>
        <taxon>Agaricomycetes</taxon>
        <taxon>Agaricomycetidae</taxon>
        <taxon>Boletales</taxon>
        <taxon>Boletineae</taxon>
        <taxon>Boletaceae</taxon>
        <taxon>Boletoideae</taxon>
        <taxon>Boletus</taxon>
    </lineage>
</organism>
<feature type="non-terminal residue" evidence="3">
    <location>
        <position position="192"/>
    </location>
</feature>
<dbReference type="Gene3D" id="3.40.50.1010">
    <property type="entry name" value="5'-nuclease"/>
    <property type="match status" value="1"/>
</dbReference>
<evidence type="ECO:0000313" key="4">
    <source>
        <dbReference type="Proteomes" id="UP001194468"/>
    </source>
</evidence>
<feature type="compositionally biased region" description="Acidic residues" evidence="1">
    <location>
        <begin position="1"/>
        <end position="23"/>
    </location>
</feature>
<protein>
    <recommendedName>
        <fullName evidence="2">PIN domain-containing protein</fullName>
    </recommendedName>
</protein>
<reference evidence="3" key="2">
    <citation type="journal article" date="2020" name="Nat. Commun.">
        <title>Large-scale genome sequencing of mycorrhizal fungi provides insights into the early evolution of symbiotic traits.</title>
        <authorList>
            <person name="Miyauchi S."/>
            <person name="Kiss E."/>
            <person name="Kuo A."/>
            <person name="Drula E."/>
            <person name="Kohler A."/>
            <person name="Sanchez-Garcia M."/>
            <person name="Morin E."/>
            <person name="Andreopoulos B."/>
            <person name="Barry K.W."/>
            <person name="Bonito G."/>
            <person name="Buee M."/>
            <person name="Carver A."/>
            <person name="Chen C."/>
            <person name="Cichocki N."/>
            <person name="Clum A."/>
            <person name="Culley D."/>
            <person name="Crous P.W."/>
            <person name="Fauchery L."/>
            <person name="Girlanda M."/>
            <person name="Hayes R.D."/>
            <person name="Keri Z."/>
            <person name="LaButti K."/>
            <person name="Lipzen A."/>
            <person name="Lombard V."/>
            <person name="Magnuson J."/>
            <person name="Maillard F."/>
            <person name="Murat C."/>
            <person name="Nolan M."/>
            <person name="Ohm R.A."/>
            <person name="Pangilinan J."/>
            <person name="Pereira M.F."/>
            <person name="Perotto S."/>
            <person name="Peter M."/>
            <person name="Pfister S."/>
            <person name="Riley R."/>
            <person name="Sitrit Y."/>
            <person name="Stielow J.B."/>
            <person name="Szollosi G."/>
            <person name="Zifcakova L."/>
            <person name="Stursova M."/>
            <person name="Spatafora J.W."/>
            <person name="Tedersoo L."/>
            <person name="Vaario L.M."/>
            <person name="Yamada A."/>
            <person name="Yan M."/>
            <person name="Wang P."/>
            <person name="Xu J."/>
            <person name="Bruns T."/>
            <person name="Baldrian P."/>
            <person name="Vilgalys R."/>
            <person name="Dunand C."/>
            <person name="Henrissat B."/>
            <person name="Grigoriev I.V."/>
            <person name="Hibbett D."/>
            <person name="Nagy L.G."/>
            <person name="Martin F.M."/>
        </authorList>
    </citation>
    <scope>NUCLEOTIDE SEQUENCE</scope>
    <source>
        <strain evidence="3">BED1</strain>
    </source>
</reference>
<dbReference type="InterPro" id="IPR002716">
    <property type="entry name" value="PIN_dom"/>
</dbReference>
<proteinExistence type="predicted"/>
<reference evidence="3" key="1">
    <citation type="submission" date="2019-10" db="EMBL/GenBank/DDBJ databases">
        <authorList>
            <consortium name="DOE Joint Genome Institute"/>
            <person name="Kuo A."/>
            <person name="Miyauchi S."/>
            <person name="Kiss E."/>
            <person name="Drula E."/>
            <person name="Kohler A."/>
            <person name="Sanchez-Garcia M."/>
            <person name="Andreopoulos B."/>
            <person name="Barry K.W."/>
            <person name="Bonito G."/>
            <person name="Buee M."/>
            <person name="Carver A."/>
            <person name="Chen C."/>
            <person name="Cichocki N."/>
            <person name="Clum A."/>
            <person name="Culley D."/>
            <person name="Crous P.W."/>
            <person name="Fauchery L."/>
            <person name="Girlanda M."/>
            <person name="Hayes R."/>
            <person name="Keri Z."/>
            <person name="LaButti K."/>
            <person name="Lipzen A."/>
            <person name="Lombard V."/>
            <person name="Magnuson J."/>
            <person name="Maillard F."/>
            <person name="Morin E."/>
            <person name="Murat C."/>
            <person name="Nolan M."/>
            <person name="Ohm R."/>
            <person name="Pangilinan J."/>
            <person name="Pereira M."/>
            <person name="Perotto S."/>
            <person name="Peter M."/>
            <person name="Riley R."/>
            <person name="Sitrit Y."/>
            <person name="Stielow B."/>
            <person name="Szollosi G."/>
            <person name="Zifcakova L."/>
            <person name="Stursova M."/>
            <person name="Spatafora J.W."/>
            <person name="Tedersoo L."/>
            <person name="Vaario L.-M."/>
            <person name="Yamada A."/>
            <person name="Yan M."/>
            <person name="Wang P."/>
            <person name="Xu J."/>
            <person name="Bruns T."/>
            <person name="Baldrian P."/>
            <person name="Vilgalys R."/>
            <person name="Henrissat B."/>
            <person name="Grigoriev I.V."/>
            <person name="Hibbett D."/>
            <person name="Nagy L.G."/>
            <person name="Martin F.M."/>
        </authorList>
    </citation>
    <scope>NUCLEOTIDE SEQUENCE</scope>
    <source>
        <strain evidence="3">BED1</strain>
    </source>
</reference>
<evidence type="ECO:0000259" key="2">
    <source>
        <dbReference type="Pfam" id="PF13638"/>
    </source>
</evidence>
<dbReference type="AlphaFoldDB" id="A0AAD4G6S9"/>